<dbReference type="RefSeq" id="WP_176304980.1">
    <property type="nucleotide sequence ID" value="NZ_JACCDE010000049.1"/>
</dbReference>
<name>A0A7Z0LXB8_9GAMM</name>
<dbReference type="EMBL" id="JACCDE010000049">
    <property type="protein sequence ID" value="NYS80333.1"/>
    <property type="molecule type" value="Genomic_DNA"/>
</dbReference>
<accession>A0A7Z0LXB8</accession>
<gene>
    <name evidence="1" type="ORF">HZS80_21975</name>
</gene>
<organism evidence="1 2">
    <name type="scientific">Vreelandella glaciei</name>
    <dbReference type="NCBI Taxonomy" id="186761"/>
    <lineage>
        <taxon>Bacteria</taxon>
        <taxon>Pseudomonadati</taxon>
        <taxon>Pseudomonadota</taxon>
        <taxon>Gammaproteobacteria</taxon>
        <taxon>Oceanospirillales</taxon>
        <taxon>Halomonadaceae</taxon>
        <taxon>Vreelandella</taxon>
    </lineage>
</organism>
<keyword evidence="2" id="KW-1185">Reference proteome</keyword>
<sequence length="66" mass="7449">MAVLPCRWQKNKSRKRAISHFNKTVMNHTGYQLTVMTTLIIGVKKTGLSPFLSPIFDTGSEMQPLV</sequence>
<dbReference type="Proteomes" id="UP000526892">
    <property type="component" value="Unassembled WGS sequence"/>
</dbReference>
<reference evidence="1 2" key="1">
    <citation type="journal article" date="2003" name="Extremophiles">
        <title>Halomonas glaciei sp. nov. isolated from fast ice of Adelie Land, Antarctica.</title>
        <authorList>
            <person name="Reddy G.S."/>
            <person name="Raghavan P.U."/>
            <person name="Sarita N.B."/>
            <person name="Prakash J.S."/>
            <person name="Nagesh N."/>
            <person name="Delille D."/>
            <person name="Shivaji S."/>
        </authorList>
    </citation>
    <scope>NUCLEOTIDE SEQUENCE [LARGE SCALE GENOMIC DNA]</scope>
    <source>
        <strain evidence="1 2">DD39</strain>
    </source>
</reference>
<protein>
    <submittedName>
        <fullName evidence="1">Uncharacterized protein</fullName>
    </submittedName>
</protein>
<evidence type="ECO:0000313" key="2">
    <source>
        <dbReference type="Proteomes" id="UP000526892"/>
    </source>
</evidence>
<dbReference type="AlphaFoldDB" id="A0A7Z0LXB8"/>
<evidence type="ECO:0000313" key="1">
    <source>
        <dbReference type="EMBL" id="NYS80333.1"/>
    </source>
</evidence>
<comment type="caution">
    <text evidence="1">The sequence shown here is derived from an EMBL/GenBank/DDBJ whole genome shotgun (WGS) entry which is preliminary data.</text>
</comment>
<proteinExistence type="predicted"/>